<sequence>MSGPFYSAQPSAQFPRTSQTTLDRHRTVRFNDDGANPAPPVQPQVLRSRIPAAAAEPSAAGCKSVAMSSAMGRKQPATSSVLRSQAKAAGSVNSSQSEVKVAAGNGSQSMTSSTQLDGRSHVPPPPSGSSSLGFGSQQLPAAAVAGSSKFLSQHQQQRGRRIFEIEGTPSSLRRIADATPLGDKKNMNKIANVAFIPSAHTISRSGSCPVFSRLCPRQAKGHASLFGNIPGYQGTCGQPKKDSREPYLQQQQMHMLPSPCCFASSSCNSGCGRGRTARRGAHLPAEVADYYDLQQEVVSLRAQNAALLNERNDLLVGRFASSSSSSNNN</sequence>
<accession>A0A1D3CYX1</accession>
<feature type="compositionally biased region" description="Low complexity" evidence="1">
    <location>
        <begin position="51"/>
        <end position="60"/>
    </location>
</feature>
<evidence type="ECO:0000313" key="3">
    <source>
        <dbReference type="Proteomes" id="UP000095192"/>
    </source>
</evidence>
<dbReference type="VEuPathDB" id="ToxoDB:cyc_04111"/>
<name>A0A1D3CYX1_9EIME</name>
<gene>
    <name evidence="2" type="ORF">cyc_04111</name>
</gene>
<feature type="region of interest" description="Disordered" evidence="1">
    <location>
        <begin position="1"/>
        <end position="135"/>
    </location>
</feature>
<dbReference type="InParanoid" id="A0A1D3CYX1"/>
<reference evidence="2 3" key="1">
    <citation type="journal article" date="2016" name="BMC Genomics">
        <title>Comparative genomics reveals Cyclospora cayetanensis possesses coccidia-like metabolism and invasion components but unique surface antigens.</title>
        <authorList>
            <person name="Liu S."/>
            <person name="Wang L."/>
            <person name="Zheng H."/>
            <person name="Xu Z."/>
            <person name="Roellig D.M."/>
            <person name="Li N."/>
            <person name="Frace M.A."/>
            <person name="Tang K."/>
            <person name="Arrowood M.J."/>
            <person name="Moss D.M."/>
            <person name="Zhang L."/>
            <person name="Feng Y."/>
            <person name="Xiao L."/>
        </authorList>
    </citation>
    <scope>NUCLEOTIDE SEQUENCE [LARGE SCALE GENOMIC DNA]</scope>
    <source>
        <strain evidence="2 3">CHN_HEN01</strain>
    </source>
</reference>
<organism evidence="2 3">
    <name type="scientific">Cyclospora cayetanensis</name>
    <dbReference type="NCBI Taxonomy" id="88456"/>
    <lineage>
        <taxon>Eukaryota</taxon>
        <taxon>Sar</taxon>
        <taxon>Alveolata</taxon>
        <taxon>Apicomplexa</taxon>
        <taxon>Conoidasida</taxon>
        <taxon>Coccidia</taxon>
        <taxon>Eucoccidiorida</taxon>
        <taxon>Eimeriorina</taxon>
        <taxon>Eimeriidae</taxon>
        <taxon>Cyclospora</taxon>
    </lineage>
</organism>
<proteinExistence type="predicted"/>
<evidence type="ECO:0000313" key="2">
    <source>
        <dbReference type="EMBL" id="OEH76401.1"/>
    </source>
</evidence>
<feature type="compositionally biased region" description="Basic and acidic residues" evidence="1">
    <location>
        <begin position="22"/>
        <end position="32"/>
    </location>
</feature>
<dbReference type="AlphaFoldDB" id="A0A1D3CYX1"/>
<comment type="caution">
    <text evidence="2">The sequence shown here is derived from an EMBL/GenBank/DDBJ whole genome shotgun (WGS) entry which is preliminary data.</text>
</comment>
<dbReference type="Proteomes" id="UP000095192">
    <property type="component" value="Unassembled WGS sequence"/>
</dbReference>
<dbReference type="EMBL" id="JROU02001469">
    <property type="protein sequence ID" value="OEH76401.1"/>
    <property type="molecule type" value="Genomic_DNA"/>
</dbReference>
<evidence type="ECO:0000256" key="1">
    <source>
        <dbReference type="SAM" id="MobiDB-lite"/>
    </source>
</evidence>
<feature type="compositionally biased region" description="Polar residues" evidence="1">
    <location>
        <begin position="8"/>
        <end position="21"/>
    </location>
</feature>
<keyword evidence="3" id="KW-1185">Reference proteome</keyword>
<feature type="compositionally biased region" description="Polar residues" evidence="1">
    <location>
        <begin position="105"/>
        <end position="117"/>
    </location>
</feature>
<protein>
    <submittedName>
        <fullName evidence="2">Uncharacterized protein</fullName>
    </submittedName>
</protein>